<reference evidence="3 4" key="1">
    <citation type="journal article" date="2019" name="Nat. Plants">
        <title>Genome sequencing of Musa balbisiana reveals subgenome evolution and function divergence in polyploid bananas.</title>
        <authorList>
            <person name="Yao X."/>
        </authorList>
    </citation>
    <scope>NUCLEOTIDE SEQUENCE [LARGE SCALE GENOMIC DNA]</scope>
    <source>
        <strain evidence="4">cv. DH-PKW</strain>
        <tissue evidence="3">Leaves</tissue>
    </source>
</reference>
<evidence type="ECO:0000313" key="4">
    <source>
        <dbReference type="Proteomes" id="UP000317650"/>
    </source>
</evidence>
<comment type="caution">
    <text evidence="3">The sequence shown here is derived from an EMBL/GenBank/DDBJ whole genome shotgun (WGS) entry which is preliminary data.</text>
</comment>
<dbReference type="Proteomes" id="UP000317650">
    <property type="component" value="Chromosome 9"/>
</dbReference>
<evidence type="ECO:0000256" key="1">
    <source>
        <dbReference type="SAM" id="MobiDB-lite"/>
    </source>
</evidence>
<evidence type="ECO:0000313" key="3">
    <source>
        <dbReference type="EMBL" id="THU48502.1"/>
    </source>
</evidence>
<evidence type="ECO:0000259" key="2">
    <source>
        <dbReference type="Pfam" id="PF24747"/>
    </source>
</evidence>
<protein>
    <recommendedName>
        <fullName evidence="2">GIR1-like zinc ribbon domain-containing protein</fullName>
    </recommendedName>
</protein>
<keyword evidence="4" id="KW-1185">Reference proteome</keyword>
<gene>
    <name evidence="3" type="ORF">C4D60_Mb09t26930</name>
</gene>
<organism evidence="3 4">
    <name type="scientific">Musa balbisiana</name>
    <name type="common">Banana</name>
    <dbReference type="NCBI Taxonomy" id="52838"/>
    <lineage>
        <taxon>Eukaryota</taxon>
        <taxon>Viridiplantae</taxon>
        <taxon>Streptophyta</taxon>
        <taxon>Embryophyta</taxon>
        <taxon>Tracheophyta</taxon>
        <taxon>Spermatophyta</taxon>
        <taxon>Magnoliopsida</taxon>
        <taxon>Liliopsida</taxon>
        <taxon>Zingiberales</taxon>
        <taxon>Musaceae</taxon>
        <taxon>Musa</taxon>
    </lineage>
</organism>
<feature type="region of interest" description="Disordered" evidence="1">
    <location>
        <begin position="209"/>
        <end position="233"/>
    </location>
</feature>
<dbReference type="PANTHER" id="PTHR33177">
    <property type="entry name" value="PUTATIVE-RELATED"/>
    <property type="match status" value="1"/>
</dbReference>
<dbReference type="Pfam" id="PF24747">
    <property type="entry name" value="Zn-ribbon_GIR1"/>
    <property type="match status" value="1"/>
</dbReference>
<dbReference type="InterPro" id="IPR056440">
    <property type="entry name" value="Zn-ribbon_GIR1"/>
</dbReference>
<dbReference type="InterPro" id="IPR055281">
    <property type="entry name" value="GIR1-2/SIED1"/>
</dbReference>
<dbReference type="PANTHER" id="PTHR33177:SF24">
    <property type="entry name" value="FILAMENTOUS HEMAGGLUTININ TRANSPORTER"/>
    <property type="match status" value="1"/>
</dbReference>
<name>A0A4S8ILT8_MUSBA</name>
<sequence>MVTGERSLMALDVSLLARMLKGYEEGEQKRELVTRDLLGGGGAVLGSAEVDLELRVPAGWERRLDLLSGRTYLQKRHHDPVPIHRHDLNLTLPPRSSATVFLKQWAAATPLGHRSVCTLEKVKSALERAGREEWPPSARLPDSSPSPPSRSVATSSSMAADRSEDGRGPESLPAAMAVAGCPVCLLYVFVSVVDPRCPRCAAHVPVHNEPKKRPKFDLNSPTQIHDRVDDDLN</sequence>
<proteinExistence type="predicted"/>
<feature type="region of interest" description="Disordered" evidence="1">
    <location>
        <begin position="128"/>
        <end position="171"/>
    </location>
</feature>
<accession>A0A4S8ILT8</accession>
<dbReference type="EMBL" id="PYDT01000010">
    <property type="protein sequence ID" value="THU48502.1"/>
    <property type="molecule type" value="Genomic_DNA"/>
</dbReference>
<feature type="compositionally biased region" description="Basic and acidic residues" evidence="1">
    <location>
        <begin position="224"/>
        <end position="233"/>
    </location>
</feature>
<dbReference type="AlphaFoldDB" id="A0A4S8ILT8"/>
<feature type="compositionally biased region" description="Low complexity" evidence="1">
    <location>
        <begin position="135"/>
        <end position="160"/>
    </location>
</feature>
<feature type="domain" description="GIR1-like zinc ribbon" evidence="2">
    <location>
        <begin position="175"/>
        <end position="204"/>
    </location>
</feature>